<proteinExistence type="predicted"/>
<organism evidence="1 4">
    <name type="scientific">Orbilia oligospora</name>
    <name type="common">Nematode-trapping fungus</name>
    <name type="synonym">Arthrobotrys oligospora</name>
    <dbReference type="NCBI Taxonomy" id="2813651"/>
    <lineage>
        <taxon>Eukaryota</taxon>
        <taxon>Fungi</taxon>
        <taxon>Dikarya</taxon>
        <taxon>Ascomycota</taxon>
        <taxon>Pezizomycotina</taxon>
        <taxon>Orbiliomycetes</taxon>
        <taxon>Orbiliales</taxon>
        <taxon>Orbiliaceae</taxon>
        <taxon>Orbilia</taxon>
    </lineage>
</organism>
<dbReference type="Proteomes" id="UP000297595">
    <property type="component" value="Unassembled WGS sequence"/>
</dbReference>
<protein>
    <submittedName>
        <fullName evidence="1">Uncharacterized protein</fullName>
    </submittedName>
</protein>
<dbReference type="AlphaFoldDB" id="A0A7C8U9F9"/>
<evidence type="ECO:0000313" key="3">
    <source>
        <dbReference type="Proteomes" id="UP000297595"/>
    </source>
</evidence>
<accession>A0A7C8U9F9</accession>
<dbReference type="EMBL" id="WIQW01000041">
    <property type="protein sequence ID" value="KAF3095283.1"/>
    <property type="molecule type" value="Genomic_DNA"/>
</dbReference>
<reference evidence="1 4" key="2">
    <citation type="submission" date="2019-06" db="EMBL/GenBank/DDBJ databases">
        <authorList>
            <person name="Palmer J.M."/>
        </authorList>
    </citation>
    <scope>NUCLEOTIDE SEQUENCE [LARGE SCALE GENOMIC DNA]</scope>
    <source>
        <strain evidence="1 4">TWF102</strain>
    </source>
</reference>
<evidence type="ECO:0000313" key="4">
    <source>
        <dbReference type="Proteomes" id="UP000475325"/>
    </source>
</evidence>
<gene>
    <name evidence="2" type="ORF">EYR41_000109</name>
    <name evidence="1" type="ORF">TWF102_007335</name>
</gene>
<sequence length="144" mass="16520">MRPRLETEPLTWAFDVSSGVTCTKKLHKQDEIPPRQQNSPNLYNFKIYYIRLYRAVTGSHLSSELHLASQVEQKWSINEPSIKRKHREEKSVGVQRLSAFQRDQNHITGITLQRNNFDTSAGALQYRKISPSVILALVETSVGL</sequence>
<evidence type="ECO:0000313" key="1">
    <source>
        <dbReference type="EMBL" id="KAF3095283.1"/>
    </source>
</evidence>
<reference evidence="2 3" key="1">
    <citation type="submission" date="2019-03" db="EMBL/GenBank/DDBJ databases">
        <title>Nematode-trapping fungi genome.</title>
        <authorList>
            <person name="Vidal-Diez De Ulzurrun G."/>
        </authorList>
    </citation>
    <scope>NUCLEOTIDE SEQUENCE [LARGE SCALE GENOMIC DNA]</scope>
    <source>
        <strain evidence="2 3">TWF154</strain>
    </source>
</reference>
<evidence type="ECO:0000313" key="2">
    <source>
        <dbReference type="EMBL" id="TGJ72989.1"/>
    </source>
</evidence>
<dbReference type="Proteomes" id="UP000475325">
    <property type="component" value="Unassembled WGS sequence"/>
</dbReference>
<comment type="caution">
    <text evidence="1">The sequence shown here is derived from an EMBL/GenBank/DDBJ whole genome shotgun (WGS) entry which is preliminary data.</text>
</comment>
<name>A0A7C8U9F9_ORBOL</name>
<dbReference type="EMBL" id="SOZJ01000001">
    <property type="protein sequence ID" value="TGJ72989.1"/>
    <property type="molecule type" value="Genomic_DNA"/>
</dbReference>